<accession>A0A699JP14</accession>
<dbReference type="EMBL" id="BKCJ010426583">
    <property type="protein sequence ID" value="GFA45254.1"/>
    <property type="molecule type" value="Genomic_DNA"/>
</dbReference>
<name>A0A699JP14_TANCI</name>
<comment type="caution">
    <text evidence="1">The sequence shown here is derived from an EMBL/GenBank/DDBJ whole genome shotgun (WGS) entry which is preliminary data.</text>
</comment>
<dbReference type="AlphaFoldDB" id="A0A699JP14"/>
<reference evidence="1" key="1">
    <citation type="journal article" date="2019" name="Sci. Rep.">
        <title>Draft genome of Tanacetum cinerariifolium, the natural source of mosquito coil.</title>
        <authorList>
            <person name="Yamashiro T."/>
            <person name="Shiraishi A."/>
            <person name="Satake H."/>
            <person name="Nakayama K."/>
        </authorList>
    </citation>
    <scope>NUCLEOTIDE SEQUENCE</scope>
</reference>
<feature type="non-terminal residue" evidence="1">
    <location>
        <position position="1"/>
    </location>
</feature>
<sequence length="94" mass="9807">WYLASVPKGSTTGVVNGSISVGGFNPFKSLSPCGPSGTLPEETEWDCSESFFDPVGGVTWTLMSVFLDLGFDLFLESAPEALGPCDVGKVGVTI</sequence>
<evidence type="ECO:0000313" key="1">
    <source>
        <dbReference type="EMBL" id="GFA45254.1"/>
    </source>
</evidence>
<gene>
    <name evidence="1" type="ORF">Tci_617226</name>
</gene>
<proteinExistence type="predicted"/>
<protein>
    <submittedName>
        <fullName evidence="1">Uncharacterized protein</fullName>
    </submittedName>
</protein>
<organism evidence="1">
    <name type="scientific">Tanacetum cinerariifolium</name>
    <name type="common">Dalmatian daisy</name>
    <name type="synonym">Chrysanthemum cinerariifolium</name>
    <dbReference type="NCBI Taxonomy" id="118510"/>
    <lineage>
        <taxon>Eukaryota</taxon>
        <taxon>Viridiplantae</taxon>
        <taxon>Streptophyta</taxon>
        <taxon>Embryophyta</taxon>
        <taxon>Tracheophyta</taxon>
        <taxon>Spermatophyta</taxon>
        <taxon>Magnoliopsida</taxon>
        <taxon>eudicotyledons</taxon>
        <taxon>Gunneridae</taxon>
        <taxon>Pentapetalae</taxon>
        <taxon>asterids</taxon>
        <taxon>campanulids</taxon>
        <taxon>Asterales</taxon>
        <taxon>Asteraceae</taxon>
        <taxon>Asteroideae</taxon>
        <taxon>Anthemideae</taxon>
        <taxon>Anthemidinae</taxon>
        <taxon>Tanacetum</taxon>
    </lineage>
</organism>